<evidence type="ECO:0000256" key="2">
    <source>
        <dbReference type="SAM" id="SignalP"/>
    </source>
</evidence>
<keyword evidence="2" id="KW-0732">Signal</keyword>
<feature type="chain" id="PRO_5003116995" evidence="2">
    <location>
        <begin position="28"/>
        <end position="672"/>
    </location>
</feature>
<sequence>MMISATGRAASLAAVLLGLQQAGLAFAAPTCERVAGQWAVIFSAECTQWFQQIGSRRGSPPESCIQQFTSAVLVENFPWNDDVVIVDNETPGDDFSLQPEQPVLKFGAGIVIMQTSWDMEDGSLWQPRMSSSAERIYAEVEYIASDNHSYLDFDLSVRYEPEHPPPGRLMRALSEDNDAPDAADVEEILELSATPPPLAQDATGDLSYEPAYVYSYELESYDFSYSFELEDLDSYSYEFIDSMFEEESSPYSQTYSYNFRGEEEVSVPPPSAVQSVTSLDIYVCTDEDNNLAELRFNCDPENDGDAQCFAEAGEPNVRALHIHGMDMYCDKVCLAGQEGGLWCDIFGLDGCRMCTDDCTSICDGEASCSSCILCGAPRVPPPPSPTDGSRGIPIMSGSPTMAPSAVNGSRGIETMSPTSSPTSSSSSGSRGIETTMSPTSSSSSSTHMTPAPSFEDGSMVPLEPSYMAAPTSSAEPTDDREIDSPSMAPTTSEILEPSVSPTPGSTGYETPSPTRGMRGFDKETQSPTTSDGSRGGLNFETQSPTASNDMSRGGIDFETQSPTSTSREIATASPTSSTSRGIPIMSASPASGVTFTECTPGDSDTCYDQLEPSMKGLLVERSRGLTCEESCLVGGGLWCDALGLSGCRFCATSCDNFCTEQGLPDDCECIEC</sequence>
<dbReference type="STRING" id="2880.D8LC09"/>
<accession>D8LC09</accession>
<feature type="region of interest" description="Disordered" evidence="1">
    <location>
        <begin position="382"/>
        <end position="583"/>
    </location>
</feature>
<proteinExistence type="predicted"/>
<dbReference type="InParanoid" id="D8LC09"/>
<dbReference type="Proteomes" id="UP000002630">
    <property type="component" value="Linkage Group LG08"/>
</dbReference>
<organism evidence="3 4">
    <name type="scientific">Ectocarpus siliculosus</name>
    <name type="common">Brown alga</name>
    <name type="synonym">Conferva siliculosa</name>
    <dbReference type="NCBI Taxonomy" id="2880"/>
    <lineage>
        <taxon>Eukaryota</taxon>
        <taxon>Sar</taxon>
        <taxon>Stramenopiles</taxon>
        <taxon>Ochrophyta</taxon>
        <taxon>PX clade</taxon>
        <taxon>Phaeophyceae</taxon>
        <taxon>Ectocarpales</taxon>
        <taxon>Ectocarpaceae</taxon>
        <taxon>Ectocarpus</taxon>
    </lineage>
</organism>
<dbReference type="EMBL" id="FN649733">
    <property type="protein sequence ID" value="CBN79192.1"/>
    <property type="molecule type" value="Genomic_DNA"/>
</dbReference>
<evidence type="ECO:0000256" key="1">
    <source>
        <dbReference type="SAM" id="MobiDB-lite"/>
    </source>
</evidence>
<feature type="compositionally biased region" description="Polar residues" evidence="1">
    <location>
        <begin position="558"/>
        <end position="580"/>
    </location>
</feature>
<feature type="compositionally biased region" description="Low complexity" evidence="1">
    <location>
        <begin position="416"/>
        <end position="453"/>
    </location>
</feature>
<feature type="signal peptide" evidence="2">
    <location>
        <begin position="1"/>
        <end position="27"/>
    </location>
</feature>
<keyword evidence="4" id="KW-1185">Reference proteome</keyword>
<dbReference type="OrthoDB" id="10446527at2759"/>
<dbReference type="EMBL" id="FN647683">
    <property type="protein sequence ID" value="CBN79192.1"/>
    <property type="molecule type" value="Genomic_DNA"/>
</dbReference>
<evidence type="ECO:0000313" key="4">
    <source>
        <dbReference type="Proteomes" id="UP000002630"/>
    </source>
</evidence>
<gene>
    <name evidence="3" type="ORF">Esi_0010_0104</name>
</gene>
<name>D8LC09_ECTSI</name>
<protein>
    <submittedName>
        <fullName evidence="3">Uncharacterized protein</fullName>
    </submittedName>
</protein>
<feature type="compositionally biased region" description="Polar residues" evidence="1">
    <location>
        <begin position="487"/>
        <end position="513"/>
    </location>
</feature>
<dbReference type="AlphaFoldDB" id="D8LC09"/>
<evidence type="ECO:0000313" key="3">
    <source>
        <dbReference type="EMBL" id="CBN79192.1"/>
    </source>
</evidence>
<reference evidence="3 4" key="1">
    <citation type="journal article" date="2010" name="Nature">
        <title>The Ectocarpus genome and the independent evolution of multicellularity in brown algae.</title>
        <authorList>
            <person name="Cock J.M."/>
            <person name="Sterck L."/>
            <person name="Rouze P."/>
            <person name="Scornet D."/>
            <person name="Allen A.E."/>
            <person name="Amoutzias G."/>
            <person name="Anthouard V."/>
            <person name="Artiguenave F."/>
            <person name="Aury J.M."/>
            <person name="Badger J.H."/>
            <person name="Beszteri B."/>
            <person name="Billiau K."/>
            <person name="Bonnet E."/>
            <person name="Bothwell J.H."/>
            <person name="Bowler C."/>
            <person name="Boyen C."/>
            <person name="Brownlee C."/>
            <person name="Carrano C.J."/>
            <person name="Charrier B."/>
            <person name="Cho G.Y."/>
            <person name="Coelho S.M."/>
            <person name="Collen J."/>
            <person name="Corre E."/>
            <person name="Da Silva C."/>
            <person name="Delage L."/>
            <person name="Delaroque N."/>
            <person name="Dittami S.M."/>
            <person name="Doulbeau S."/>
            <person name="Elias M."/>
            <person name="Farnham G."/>
            <person name="Gachon C.M."/>
            <person name="Gschloessl B."/>
            <person name="Heesch S."/>
            <person name="Jabbari K."/>
            <person name="Jubin C."/>
            <person name="Kawai H."/>
            <person name="Kimura K."/>
            <person name="Kloareg B."/>
            <person name="Kupper F.C."/>
            <person name="Lang D."/>
            <person name="Le Bail A."/>
            <person name="Leblanc C."/>
            <person name="Lerouge P."/>
            <person name="Lohr M."/>
            <person name="Lopez P.J."/>
            <person name="Martens C."/>
            <person name="Maumus F."/>
            <person name="Michel G."/>
            <person name="Miranda-Saavedra D."/>
            <person name="Morales J."/>
            <person name="Moreau H."/>
            <person name="Motomura T."/>
            <person name="Nagasato C."/>
            <person name="Napoli C.A."/>
            <person name="Nelson D.R."/>
            <person name="Nyvall-Collen P."/>
            <person name="Peters A.F."/>
            <person name="Pommier C."/>
            <person name="Potin P."/>
            <person name="Poulain J."/>
            <person name="Quesneville H."/>
            <person name="Read B."/>
            <person name="Rensing S.A."/>
            <person name="Ritter A."/>
            <person name="Rousvoal S."/>
            <person name="Samanta M."/>
            <person name="Samson G."/>
            <person name="Schroeder D.C."/>
            <person name="Segurens B."/>
            <person name="Strittmatter M."/>
            <person name="Tonon T."/>
            <person name="Tregear J.W."/>
            <person name="Valentin K."/>
            <person name="von Dassow P."/>
            <person name="Yamagishi T."/>
            <person name="Van de Peer Y."/>
            <person name="Wincker P."/>
        </authorList>
    </citation>
    <scope>NUCLEOTIDE SEQUENCE [LARGE SCALE GENOMIC DNA]</scope>
    <source>
        <strain evidence="4">Ec32 / CCAP1310/4</strain>
    </source>
</reference>
<feature type="compositionally biased region" description="Polar residues" evidence="1">
    <location>
        <begin position="539"/>
        <end position="550"/>
    </location>
</feature>